<keyword evidence="7" id="KW-0998">Cell outer membrane</keyword>
<evidence type="ECO:0000256" key="8">
    <source>
        <dbReference type="SAM" id="SignalP"/>
    </source>
</evidence>
<evidence type="ECO:0000313" key="9">
    <source>
        <dbReference type="EMBL" id="MCB5228180.1"/>
    </source>
</evidence>
<dbReference type="PANTHER" id="PTHR35093:SF8">
    <property type="entry name" value="OUTER MEMBRANE PROTEIN NMB0088-RELATED"/>
    <property type="match status" value="1"/>
</dbReference>
<protein>
    <submittedName>
        <fullName evidence="9">Outer membrane protein transport protein</fullName>
    </submittedName>
</protein>
<dbReference type="PANTHER" id="PTHR35093">
    <property type="entry name" value="OUTER MEMBRANE PROTEIN NMB0088-RELATED"/>
    <property type="match status" value="1"/>
</dbReference>
<feature type="chain" id="PRO_5045133750" evidence="8">
    <location>
        <begin position="23"/>
        <end position="419"/>
    </location>
</feature>
<dbReference type="EMBL" id="JAEINI020000016">
    <property type="protein sequence ID" value="MCB5228180.1"/>
    <property type="molecule type" value="Genomic_DNA"/>
</dbReference>
<sequence length="419" mass="44931">MRKRVVVSVVAASIFMSSPAFATNGYFTHGYGMTHKGMAGAGVAVSEELMSAANNPANLLVKGSEFSVGLELFAPDRNYAVAEVNEFFPGAFYLQSPGKRSAKTLFAIPEFAFGQQLNDQVNVGILIYANGGMNTEYQADAMPEGTFYAGTTGVDLKQLFISPTLSYQWTQQLRLGVAPVLVVQQFSAQGLASFAPFSQAPTSLSDNGSDFSSGIGLQLGLTYLMSDAISVGASYRSAVSMGEFDQYAGLFAEQGDFDLPSALQVGLAWQINGAHQLLLDLQHINYGEVSSVANPIGNIMSAPLGASNGAGFGWQDMTVYKLGYQWQRTEQQKIRFGVSYGEQPISSSQVLFNILAPGVQEWHFTTGLSQSLAANVQMNLTAFYSPTKTVTGANYLAPNQQLSIEMQQRGIGASVAWAF</sequence>
<accession>A0ABS8C7S2</accession>
<name>A0ABS8C7S2_9ALTE</name>
<evidence type="ECO:0000256" key="1">
    <source>
        <dbReference type="ARBA" id="ARBA00004571"/>
    </source>
</evidence>
<evidence type="ECO:0000256" key="5">
    <source>
        <dbReference type="ARBA" id="ARBA00022729"/>
    </source>
</evidence>
<evidence type="ECO:0000256" key="2">
    <source>
        <dbReference type="ARBA" id="ARBA00008163"/>
    </source>
</evidence>
<keyword evidence="6" id="KW-0472">Membrane</keyword>
<comment type="subcellular location">
    <subcellularLocation>
        <location evidence="1">Cell outer membrane</location>
        <topology evidence="1">Multi-pass membrane protein</topology>
    </subcellularLocation>
</comment>
<keyword evidence="10" id="KW-1185">Reference proteome</keyword>
<evidence type="ECO:0000256" key="7">
    <source>
        <dbReference type="ARBA" id="ARBA00023237"/>
    </source>
</evidence>
<dbReference type="Proteomes" id="UP000633814">
    <property type="component" value="Unassembled WGS sequence"/>
</dbReference>
<keyword evidence="3" id="KW-1134">Transmembrane beta strand</keyword>
<evidence type="ECO:0000256" key="4">
    <source>
        <dbReference type="ARBA" id="ARBA00022692"/>
    </source>
</evidence>
<comment type="caution">
    <text evidence="9">The sequence shown here is derived from an EMBL/GenBank/DDBJ whole genome shotgun (WGS) entry which is preliminary data.</text>
</comment>
<keyword evidence="5 8" id="KW-0732">Signal</keyword>
<dbReference type="RefSeq" id="WP_226752244.1">
    <property type="nucleotide sequence ID" value="NZ_JAEINI020000016.1"/>
</dbReference>
<proteinExistence type="inferred from homology"/>
<dbReference type="SUPFAM" id="SSF56935">
    <property type="entry name" value="Porins"/>
    <property type="match status" value="1"/>
</dbReference>
<comment type="similarity">
    <text evidence="2">Belongs to the OmpP1/FadL family.</text>
</comment>
<dbReference type="InterPro" id="IPR005017">
    <property type="entry name" value="OMPP1/FadL/TodX"/>
</dbReference>
<dbReference type="Gene3D" id="2.40.160.60">
    <property type="entry name" value="Outer membrane protein transport protein (OMPP1/FadL/TodX)"/>
    <property type="match status" value="1"/>
</dbReference>
<dbReference type="Pfam" id="PF03349">
    <property type="entry name" value="Toluene_X"/>
    <property type="match status" value="1"/>
</dbReference>
<feature type="signal peptide" evidence="8">
    <location>
        <begin position="1"/>
        <end position="22"/>
    </location>
</feature>
<evidence type="ECO:0000256" key="3">
    <source>
        <dbReference type="ARBA" id="ARBA00022452"/>
    </source>
</evidence>
<gene>
    <name evidence="9" type="ORF">JAO78_015325</name>
</gene>
<reference evidence="9 10" key="1">
    <citation type="submission" date="2021-10" db="EMBL/GenBank/DDBJ databases">
        <title>Alishewanella koreense sp. nov. isolated from seawater of southwestern coast in South Korea and the proposal for the reclassification of Rheinheimera perlucida and Rheinheimera tuosuensis as Arsukibacterium perlucida and Arsukibacterium tuosuensis.</title>
        <authorList>
            <person name="Kim K.H."/>
            <person name="Ruan W."/>
            <person name="Kim K.R."/>
            <person name="Baek J.H."/>
            <person name="Jeon C.O."/>
        </authorList>
    </citation>
    <scope>NUCLEOTIDE SEQUENCE [LARGE SCALE GENOMIC DNA]</scope>
    <source>
        <strain evidence="9 10">16-MA</strain>
    </source>
</reference>
<evidence type="ECO:0000313" key="10">
    <source>
        <dbReference type="Proteomes" id="UP000633814"/>
    </source>
</evidence>
<organism evidence="9 10">
    <name type="scientific">Alishewanella maricola</name>
    <dbReference type="NCBI Taxonomy" id="2795740"/>
    <lineage>
        <taxon>Bacteria</taxon>
        <taxon>Pseudomonadati</taxon>
        <taxon>Pseudomonadota</taxon>
        <taxon>Gammaproteobacteria</taxon>
        <taxon>Alteromonadales</taxon>
        <taxon>Alteromonadaceae</taxon>
        <taxon>Alishewanella</taxon>
    </lineage>
</organism>
<keyword evidence="4" id="KW-0812">Transmembrane</keyword>
<evidence type="ECO:0000256" key="6">
    <source>
        <dbReference type="ARBA" id="ARBA00023136"/>
    </source>
</evidence>